<dbReference type="Pfam" id="PF13768">
    <property type="entry name" value="VWA_3"/>
    <property type="match status" value="1"/>
</dbReference>
<dbReference type="Gene3D" id="3.40.50.410">
    <property type="entry name" value="von Willebrand factor, type A domain"/>
    <property type="match status" value="1"/>
</dbReference>
<sequence>MMTKIDGRSFYLKTSKQESIPLHRLRRSQSPNGPARIESFHVVSRVTARYSRVTVTSVVRNEGDHAAEVGVQVKLPKTAFISNFSMEIDSVIYVGVVKGKQEAREEYRKAVRRGDTAGLVEAKVDELQTFDVSVNVESGGSVTFKLDYQELLRRRLGVYNHVIYANPGQVVEDVRIEVLISEPIGIEMLQVNPPSEDKIRSSHTDMLDGQSGVSTRRSKTQAFVLYEPSVEQQRALQRSDLSFEVVYDVTREELGGEILVKDGYFVHFLAPTNLPVIPKNIVFIIDKSGSMSGQKIRQTKQALSTIISDLGPKDKFNIILFESNVQQWQPNEMMDVTPENVLRAKSYISGIRAGGGTNLYDATIQGVSLLEMITHDQANTLEQASMLILLTDGQPTSGQTNLKSIRDDVKTRIRGRYSLFCLGFGYDVDHNFLEKLAIENKGISRKISADANAALQLKGFYEEVASPLLTHLIVKYKGANVNQTTKLKFDTFFDGSEILVTGKLEFHEVEPGFEDFSGITQAGSDNGQITMVSRGSLFEDSFSDDHFDMEKLWAYLTIKDLQKNITYAEGTDQAAVSSMEDEVLRLSLKYNFVTSLTSMIATKPNDTSEPVEPEDDDPIPVPMPQLPMLRRGFVANFPLPYASRLYFGYQGNAAALGPPPPFSRGRVLHTSVSHPSVISSRAL</sequence>
<dbReference type="InterPro" id="IPR013694">
    <property type="entry name" value="VIT"/>
</dbReference>
<protein>
    <recommendedName>
        <fullName evidence="5">Inter-alpha-trypsin inhibitor heavy chain H4-like</fullName>
    </recommendedName>
</protein>
<dbReference type="PROSITE" id="PS50234">
    <property type="entry name" value="VWFA"/>
    <property type="match status" value="1"/>
</dbReference>
<name>A0ABP0F4Y5_CLALP</name>
<dbReference type="InterPro" id="IPR036465">
    <property type="entry name" value="vWFA_dom_sf"/>
</dbReference>
<dbReference type="PANTHER" id="PTHR10338">
    <property type="entry name" value="INTER-ALPHA-TRYPSIN INHIBITOR HEAVY CHAIN FAMILY MEMBER"/>
    <property type="match status" value="1"/>
</dbReference>
<dbReference type="SMART" id="SM00327">
    <property type="entry name" value="VWA"/>
    <property type="match status" value="1"/>
</dbReference>
<dbReference type="PROSITE" id="PS51468">
    <property type="entry name" value="VIT"/>
    <property type="match status" value="1"/>
</dbReference>
<dbReference type="Pfam" id="PF08487">
    <property type="entry name" value="VIT"/>
    <property type="match status" value="1"/>
</dbReference>
<proteinExistence type="predicted"/>
<evidence type="ECO:0008006" key="5">
    <source>
        <dbReference type="Google" id="ProtNLM"/>
    </source>
</evidence>
<dbReference type="SMART" id="SM00609">
    <property type="entry name" value="VIT"/>
    <property type="match status" value="1"/>
</dbReference>
<evidence type="ECO:0000313" key="3">
    <source>
        <dbReference type="EMBL" id="CAK8674769.1"/>
    </source>
</evidence>
<dbReference type="InterPro" id="IPR050934">
    <property type="entry name" value="ITIH"/>
</dbReference>
<feature type="domain" description="VWFA" evidence="1">
    <location>
        <begin position="280"/>
        <end position="464"/>
    </location>
</feature>
<dbReference type="PANTHER" id="PTHR10338:SF108">
    <property type="entry name" value="INTER-ALPHA-TRYPSIN INHIBITOR HEAVY CHAIN H4-LIKE PROTEIN"/>
    <property type="match status" value="1"/>
</dbReference>
<gene>
    <name evidence="3" type="ORF">CVLEPA_LOCUS4435</name>
</gene>
<reference evidence="3 4" key="1">
    <citation type="submission" date="2024-02" db="EMBL/GenBank/DDBJ databases">
        <authorList>
            <person name="Daric V."/>
            <person name="Darras S."/>
        </authorList>
    </citation>
    <scope>NUCLEOTIDE SEQUENCE [LARGE SCALE GENOMIC DNA]</scope>
</reference>
<evidence type="ECO:0000259" key="2">
    <source>
        <dbReference type="PROSITE" id="PS51468"/>
    </source>
</evidence>
<feature type="domain" description="VIT" evidence="2">
    <location>
        <begin position="21"/>
        <end position="150"/>
    </location>
</feature>
<dbReference type="InterPro" id="IPR002035">
    <property type="entry name" value="VWF_A"/>
</dbReference>
<dbReference type="SUPFAM" id="SSF53300">
    <property type="entry name" value="vWA-like"/>
    <property type="match status" value="1"/>
</dbReference>
<keyword evidence="4" id="KW-1185">Reference proteome</keyword>
<organism evidence="3 4">
    <name type="scientific">Clavelina lepadiformis</name>
    <name type="common">Light-bulb sea squirt</name>
    <name type="synonym">Ascidia lepadiformis</name>
    <dbReference type="NCBI Taxonomy" id="159417"/>
    <lineage>
        <taxon>Eukaryota</taxon>
        <taxon>Metazoa</taxon>
        <taxon>Chordata</taxon>
        <taxon>Tunicata</taxon>
        <taxon>Ascidiacea</taxon>
        <taxon>Aplousobranchia</taxon>
        <taxon>Clavelinidae</taxon>
        <taxon>Clavelina</taxon>
    </lineage>
</organism>
<evidence type="ECO:0000313" key="4">
    <source>
        <dbReference type="Proteomes" id="UP001642483"/>
    </source>
</evidence>
<evidence type="ECO:0000259" key="1">
    <source>
        <dbReference type="PROSITE" id="PS50234"/>
    </source>
</evidence>
<dbReference type="EMBL" id="CAWYQH010000013">
    <property type="protein sequence ID" value="CAK8674769.1"/>
    <property type="molecule type" value="Genomic_DNA"/>
</dbReference>
<comment type="caution">
    <text evidence="3">The sequence shown here is derived from an EMBL/GenBank/DDBJ whole genome shotgun (WGS) entry which is preliminary data.</text>
</comment>
<accession>A0ABP0F4Y5</accession>
<dbReference type="Proteomes" id="UP001642483">
    <property type="component" value="Unassembled WGS sequence"/>
</dbReference>